<reference evidence="1" key="1">
    <citation type="submission" date="2020-05" db="EMBL/GenBank/DDBJ databases">
        <authorList>
            <person name="Chiriac C."/>
            <person name="Salcher M."/>
            <person name="Ghai R."/>
            <person name="Kavagutti S V."/>
        </authorList>
    </citation>
    <scope>NUCLEOTIDE SEQUENCE</scope>
</reference>
<protein>
    <submittedName>
        <fullName evidence="1">Unannotated protein</fullName>
    </submittedName>
</protein>
<dbReference type="EMBL" id="CAFBNF010000001">
    <property type="protein sequence ID" value="CAB4926951.1"/>
    <property type="molecule type" value="Genomic_DNA"/>
</dbReference>
<dbReference type="AlphaFoldDB" id="A0A6J7I8F0"/>
<organism evidence="1">
    <name type="scientific">freshwater metagenome</name>
    <dbReference type="NCBI Taxonomy" id="449393"/>
    <lineage>
        <taxon>unclassified sequences</taxon>
        <taxon>metagenomes</taxon>
        <taxon>ecological metagenomes</taxon>
    </lineage>
</organism>
<accession>A0A6J7I8F0</accession>
<gene>
    <name evidence="1" type="ORF">UFOPK3773_00018</name>
</gene>
<name>A0A6J7I8F0_9ZZZZ</name>
<dbReference type="SUPFAM" id="SSF53850">
    <property type="entry name" value="Periplasmic binding protein-like II"/>
    <property type="match status" value="1"/>
</dbReference>
<evidence type="ECO:0000313" key="1">
    <source>
        <dbReference type="EMBL" id="CAB4926951.1"/>
    </source>
</evidence>
<sequence length="532" mass="53783">MKITRKVVVGVACMGAIAGFSIVGGTASADPSGAPTYRVMSVMGSDTTQDVMNGFAGDVTASGSNYKYTGLLWEAITISDTTIKTSLGGLVANDVITIQDGASGGANSEQVTIVSLDSSPTANTLSTNTGTGNAVPYYTYTVTRASNSTTAVAHAANSVVIGGFVANGTKVLASYNSQGGAVQVKAQANCAYIANNSGSGDKYVGTTQNNSVQASATANSTYLSGGRANGSGNGARSMADAFTKTNGMWGCIDAGRASSKRSSVSGLGAGNTVNIPFALDAVAFAVTTTSNFTRTLSPTDIRAIYRCTYSGMIPASGGSATYSVANRTLNGSSIQNYAAANSLLYATLPQAGSGTRDFVVTALGLSTNLSATSGDTGAACITDKTPTGGVLEEHNLVTLDDNGIGVTSIAQSITQREQSPTTGVTDRQGRTVLVALDNRAASNNSTTYGNGQVNYPTTMTVQFGGGSGTTSGAMVMWREVFNAVPLARLSDPNIQAMFVGTGSSICTDANGVKQQYGFAAMPSGCGATTNLG</sequence>
<proteinExistence type="predicted"/>